<dbReference type="PANTHER" id="PTHR16206:SF4">
    <property type="entry name" value="PROTEIN LET-99"/>
    <property type="match status" value="1"/>
</dbReference>
<sequence length="508" mass="57765">MMRYLAHWQFDRKFADKQYEGFELNVFENVCEHFVKGCPLLPTLLAVAILNIVSVVRARNTSLPLVISPMSNTETRARNDNTPLMRCANSNTVPEEQPSSVQQVNYEMTPCTFMRASFARSSVATMQSMRRVHSQSEDGTSCSPGMSSFTRSRRSIHPGNDDNIASMAGRVRLRAFRSGLPVDDNGKTNEEKHVIDNKSESVFEGRFKATRLWNGIMRRFRSGMQLKRHRRQLRTYDDCFTGREAVDFLMNELPKFISENEEITRKNCALLLSKFMAHRLFCAVRGESDVTEPFKESELYRFSDIPVEKLASTPVLVHRAASFNERYSFGSNSADRNNFDAAAAMRFSDIPVEKLASTPVLVRRAASFNERYSFGSNSADRNNFDAAAAMRFSDIPVEKLASTPVLVHRAASFNERYSFGSNSADRNNFDAAAAMRNDMTRYDDCRIQKVEFTQRNERIVPARFAIPSKMPTSPLAKSRRLSSSHGNLPSMISPRVRFYLYTHSSHLK</sequence>
<dbReference type="GO" id="GO:0035556">
    <property type="term" value="P:intracellular signal transduction"/>
    <property type="evidence" value="ECO:0007669"/>
    <property type="project" value="InterPro"/>
</dbReference>
<dbReference type="InterPro" id="IPR000591">
    <property type="entry name" value="DEP_dom"/>
</dbReference>
<evidence type="ECO:0000259" key="2">
    <source>
        <dbReference type="PROSITE" id="PS50186"/>
    </source>
</evidence>
<dbReference type="SMART" id="SM00049">
    <property type="entry name" value="DEP"/>
    <property type="match status" value="1"/>
</dbReference>
<dbReference type="InterPro" id="IPR036388">
    <property type="entry name" value="WH-like_DNA-bd_sf"/>
</dbReference>
<proteinExistence type="predicted"/>
<evidence type="ECO:0000313" key="3">
    <source>
        <dbReference type="Proteomes" id="UP000036681"/>
    </source>
</evidence>
<evidence type="ECO:0000313" key="4">
    <source>
        <dbReference type="WBParaSite" id="ALUE_0002024501-mRNA-1"/>
    </source>
</evidence>
<evidence type="ECO:0000256" key="1">
    <source>
        <dbReference type="SAM" id="MobiDB-lite"/>
    </source>
</evidence>
<dbReference type="AlphaFoldDB" id="A0A0M3INB7"/>
<keyword evidence="3" id="KW-1185">Reference proteome</keyword>
<dbReference type="PROSITE" id="PS50186">
    <property type="entry name" value="DEP"/>
    <property type="match status" value="1"/>
</dbReference>
<dbReference type="WBParaSite" id="ALUE_0002024501-mRNA-1">
    <property type="protein sequence ID" value="ALUE_0002024501-mRNA-1"/>
    <property type="gene ID" value="ALUE_0002024501"/>
</dbReference>
<dbReference type="InterPro" id="IPR036390">
    <property type="entry name" value="WH_DNA-bd_sf"/>
</dbReference>
<feature type="region of interest" description="Disordered" evidence="1">
    <location>
        <begin position="133"/>
        <end position="164"/>
    </location>
</feature>
<feature type="domain" description="DEP" evidence="2">
    <location>
        <begin position="220"/>
        <end position="304"/>
    </location>
</feature>
<name>A0A0M3INB7_ASCLU</name>
<organism evidence="3 4">
    <name type="scientific">Ascaris lumbricoides</name>
    <name type="common">Giant roundworm</name>
    <dbReference type="NCBI Taxonomy" id="6252"/>
    <lineage>
        <taxon>Eukaryota</taxon>
        <taxon>Metazoa</taxon>
        <taxon>Ecdysozoa</taxon>
        <taxon>Nematoda</taxon>
        <taxon>Chromadorea</taxon>
        <taxon>Rhabditida</taxon>
        <taxon>Spirurina</taxon>
        <taxon>Ascaridomorpha</taxon>
        <taxon>Ascaridoidea</taxon>
        <taxon>Ascarididae</taxon>
        <taxon>Ascaris</taxon>
    </lineage>
</organism>
<feature type="compositionally biased region" description="Polar residues" evidence="1">
    <location>
        <begin position="137"/>
        <end position="150"/>
    </location>
</feature>
<accession>A0A0M3INB7</accession>
<reference evidence="4" key="1">
    <citation type="submission" date="2017-02" db="UniProtKB">
        <authorList>
            <consortium name="WormBaseParasite"/>
        </authorList>
    </citation>
    <scope>IDENTIFICATION</scope>
</reference>
<dbReference type="PANTHER" id="PTHR16206">
    <property type="entry name" value="DEP DOMAIN-CONTAINING"/>
    <property type="match status" value="1"/>
</dbReference>
<protein>
    <submittedName>
        <fullName evidence="4">DEP domain-containing protein</fullName>
    </submittedName>
</protein>
<dbReference type="Gene3D" id="1.10.10.10">
    <property type="entry name" value="Winged helix-like DNA-binding domain superfamily/Winged helix DNA-binding domain"/>
    <property type="match status" value="1"/>
</dbReference>
<dbReference type="SUPFAM" id="SSF46785">
    <property type="entry name" value="Winged helix' DNA-binding domain"/>
    <property type="match status" value="1"/>
</dbReference>
<dbReference type="Proteomes" id="UP000036681">
    <property type="component" value="Unplaced"/>
</dbReference>
<dbReference type="Pfam" id="PF00610">
    <property type="entry name" value="DEP"/>
    <property type="match status" value="1"/>
</dbReference>